<dbReference type="EMBL" id="GBXM01092925">
    <property type="protein sequence ID" value="JAH15652.1"/>
    <property type="molecule type" value="Transcribed_RNA"/>
</dbReference>
<sequence>MEYMHLERGWSLRQCGSVENVICGLLSLSFFLLKEHPAENKEE</sequence>
<evidence type="ECO:0000313" key="1">
    <source>
        <dbReference type="EMBL" id="JAH15652.1"/>
    </source>
</evidence>
<accession>A0A0E9QGM5</accession>
<reference evidence="1" key="1">
    <citation type="submission" date="2014-11" db="EMBL/GenBank/DDBJ databases">
        <authorList>
            <person name="Amaro Gonzalez C."/>
        </authorList>
    </citation>
    <scope>NUCLEOTIDE SEQUENCE</scope>
</reference>
<proteinExistence type="predicted"/>
<name>A0A0E9QGM5_ANGAN</name>
<organism evidence="1">
    <name type="scientific">Anguilla anguilla</name>
    <name type="common">European freshwater eel</name>
    <name type="synonym">Muraena anguilla</name>
    <dbReference type="NCBI Taxonomy" id="7936"/>
    <lineage>
        <taxon>Eukaryota</taxon>
        <taxon>Metazoa</taxon>
        <taxon>Chordata</taxon>
        <taxon>Craniata</taxon>
        <taxon>Vertebrata</taxon>
        <taxon>Euteleostomi</taxon>
        <taxon>Actinopterygii</taxon>
        <taxon>Neopterygii</taxon>
        <taxon>Teleostei</taxon>
        <taxon>Anguilliformes</taxon>
        <taxon>Anguillidae</taxon>
        <taxon>Anguilla</taxon>
    </lineage>
</organism>
<reference evidence="1" key="2">
    <citation type="journal article" date="2015" name="Fish Shellfish Immunol.">
        <title>Early steps in the European eel (Anguilla anguilla)-Vibrio vulnificus interaction in the gills: Role of the RtxA13 toxin.</title>
        <authorList>
            <person name="Callol A."/>
            <person name="Pajuelo D."/>
            <person name="Ebbesson L."/>
            <person name="Teles M."/>
            <person name="MacKenzie S."/>
            <person name="Amaro C."/>
        </authorList>
    </citation>
    <scope>NUCLEOTIDE SEQUENCE</scope>
</reference>
<dbReference type="AlphaFoldDB" id="A0A0E9QGM5"/>
<protein>
    <submittedName>
        <fullName evidence="1">Uncharacterized protein</fullName>
    </submittedName>
</protein>